<reference evidence="2 3" key="1">
    <citation type="submission" date="2015-05" db="EMBL/GenBank/DDBJ databases">
        <title>Complete genome sequence of Lactobacillus salivarius Ren, a probiotic strain with antitumor activity.</title>
        <authorList>
            <person name="Sun E."/>
            <person name="Zhao L."/>
            <person name="Liu S."/>
            <person name="Zhang M."/>
            <person name="Guo H."/>
            <person name="Ren F."/>
        </authorList>
    </citation>
    <scope>NUCLEOTIDE SEQUENCE [LARGE SCALE GENOMIC DNA]</scope>
    <source>
        <strain evidence="2 3">Ren</strain>
    </source>
</reference>
<accession>A0A0F7PUL5</accession>
<feature type="transmembrane region" description="Helical" evidence="1">
    <location>
        <begin position="12"/>
        <end position="31"/>
    </location>
</feature>
<dbReference type="PATRIC" id="fig|1194971.3.peg.152"/>
<name>A0A0F7PUL5_9LACO</name>
<protein>
    <submittedName>
        <fullName evidence="2">Uncharacterized protein</fullName>
    </submittedName>
</protein>
<evidence type="ECO:0000313" key="3">
    <source>
        <dbReference type="Proteomes" id="UP000035027"/>
    </source>
</evidence>
<gene>
    <name evidence="2" type="ORF">LsR_00153</name>
</gene>
<proteinExistence type="predicted"/>
<dbReference type="Proteomes" id="UP000035027">
    <property type="component" value="Chromosome"/>
</dbReference>
<dbReference type="RefSeq" id="WP_047035018.1">
    <property type="nucleotide sequence ID" value="NZ_CP011403.1"/>
</dbReference>
<feature type="transmembrane region" description="Helical" evidence="1">
    <location>
        <begin position="37"/>
        <end position="63"/>
    </location>
</feature>
<keyword evidence="1" id="KW-0472">Membrane</keyword>
<keyword evidence="1" id="KW-1133">Transmembrane helix</keyword>
<sequence>MDNLKKKATIAFSILLILTLICIGISAWLIISEASAVITLVMFFVDFVVLCALLTIVFTAYFYKKRMKQLEKQEKKHR</sequence>
<evidence type="ECO:0000256" key="1">
    <source>
        <dbReference type="SAM" id="Phobius"/>
    </source>
</evidence>
<dbReference type="EMBL" id="CP011403">
    <property type="protein sequence ID" value="AKI03706.1"/>
    <property type="molecule type" value="Genomic_DNA"/>
</dbReference>
<evidence type="ECO:0000313" key="2">
    <source>
        <dbReference type="EMBL" id="AKI03706.1"/>
    </source>
</evidence>
<keyword evidence="1" id="KW-0812">Transmembrane</keyword>
<organism evidence="2 3">
    <name type="scientific">Ligilactobacillus salivarius str. Ren</name>
    <dbReference type="NCBI Taxonomy" id="1194971"/>
    <lineage>
        <taxon>Bacteria</taxon>
        <taxon>Bacillati</taxon>
        <taxon>Bacillota</taxon>
        <taxon>Bacilli</taxon>
        <taxon>Lactobacillales</taxon>
        <taxon>Lactobacillaceae</taxon>
        <taxon>Ligilactobacillus</taxon>
    </lineage>
</organism>
<dbReference type="AlphaFoldDB" id="A0A0F7PUL5"/>